<organism evidence="4">
    <name type="scientific">Micromonospora carbonacea</name>
    <dbReference type="NCBI Taxonomy" id="47853"/>
    <lineage>
        <taxon>Bacteria</taxon>
        <taxon>Bacillati</taxon>
        <taxon>Actinomycetota</taxon>
        <taxon>Actinomycetes</taxon>
        <taxon>Micromonosporales</taxon>
        <taxon>Micromonosporaceae</taxon>
        <taxon>Micromonospora</taxon>
    </lineage>
</organism>
<dbReference type="InterPro" id="IPR036188">
    <property type="entry name" value="FAD/NAD-bd_sf"/>
</dbReference>
<keyword evidence="2" id="KW-0503">Monooxygenase</keyword>
<dbReference type="InterPro" id="IPR006905">
    <property type="entry name" value="Flavin_halogenase"/>
</dbReference>
<evidence type="ECO:0000313" key="4">
    <source>
        <dbReference type="EMBL" id="QLJ99335.1"/>
    </source>
</evidence>
<dbReference type="SUPFAM" id="SSF51905">
    <property type="entry name" value="FAD/NAD(P)-binding domain"/>
    <property type="match status" value="1"/>
</dbReference>
<dbReference type="InterPro" id="IPR050816">
    <property type="entry name" value="Flavin-dep_Halogenase_NPB"/>
</dbReference>
<dbReference type="AlphaFoldDB" id="A0A7D5YFW4"/>
<reference evidence="4" key="1">
    <citation type="submission" date="2020-08" db="EMBL/GenBank/DDBJ databases">
        <title>A bifunctional nitrone conjugated secondary metabolite targeting the ribosome.</title>
        <authorList>
            <person name="Limbrick E.M."/>
            <person name="Graf M."/>
            <person name="Derewacz D.K."/>
            <person name="Nguyen F."/>
            <person name="Spraggins J.M."/>
            <person name="Wieland M."/>
            <person name="Ynigez-Gutierrez A.E."/>
            <person name="Reisman B.J."/>
            <person name="Zinshteyn B."/>
            <person name="McCulloch K."/>
            <person name="Iverson T.M."/>
            <person name="Green R."/>
            <person name="Wilson D.N."/>
            <person name="Bachmann B.O."/>
        </authorList>
    </citation>
    <scope>NUCLEOTIDE SEQUENCE</scope>
    <source>
        <strain evidence="4">Africana</strain>
    </source>
</reference>
<dbReference type="PANTHER" id="PTHR43747:SF5">
    <property type="entry name" value="FAD-BINDING DOMAIN-CONTAINING PROTEIN"/>
    <property type="match status" value="1"/>
</dbReference>
<proteinExistence type="inferred from homology"/>
<accession>A0A7D5YFW4</accession>
<evidence type="ECO:0000256" key="2">
    <source>
        <dbReference type="ARBA" id="ARBA00023033"/>
    </source>
</evidence>
<dbReference type="PANTHER" id="PTHR43747">
    <property type="entry name" value="FAD-BINDING PROTEIN"/>
    <property type="match status" value="1"/>
</dbReference>
<sequence length="492" mass="53287">MSSKILVIGGGPAGSTAAALLARSGLSVTLLEKETFPRYHIGESIASSCRTIVDFVGALDEVDSRGYPQKNGVLLRWGNEDWAIDWAKIFGPGVRSWQVDRDDFDHVLLNNAGKQGAKIIQGAAVKRVLFDGERATAAEWFDPESGEVRTIDFDYVVDASGRAGLIPSQHFKHRRPTETFKNVAIWGYWQGGSLLPNSPSGGINVISAPDGWYWVIPLRGDRYSIGFVCHQSRFLERRKEHASLEDMLAALVQESPTVRGLTANGTYQPGVRVEQDFSYISDSFCGPGYFAAGDSACFLDPLLSTGVHLALYSGMLASASILATIHGDVTEEEARAFYESLYRNAYQRLFTLVAGVYQQQAGKRAYFGLADALVHDSGEPEYEKVDGARAFAQLVAGLADLDDAAEGRHDSTAAAAPAEQDNSVRQLFLAAEEARRMADARTPSAPVSEAPGKLDSHDLFDSATGLYLVTTPRLGIRRAKPADTQAAAEQSA</sequence>
<dbReference type="PRINTS" id="PR00420">
    <property type="entry name" value="RNGMNOXGNASE"/>
</dbReference>
<dbReference type="Pfam" id="PF04820">
    <property type="entry name" value="Trp_halogenase"/>
    <property type="match status" value="2"/>
</dbReference>
<evidence type="ECO:0000256" key="3">
    <source>
        <dbReference type="ARBA" id="ARBA00038396"/>
    </source>
</evidence>
<comment type="similarity">
    <text evidence="3">Belongs to the flavin-dependent halogenase family. Bacterial tryptophan halogenase subfamily.</text>
</comment>
<dbReference type="Gene3D" id="3.50.50.60">
    <property type="entry name" value="FAD/NAD(P)-binding domain"/>
    <property type="match status" value="1"/>
</dbReference>
<dbReference type="EMBL" id="CP058905">
    <property type="protein sequence ID" value="QLJ99335.1"/>
    <property type="molecule type" value="Genomic_DNA"/>
</dbReference>
<name>A0A7D5YFW4_9ACTN</name>
<evidence type="ECO:0000256" key="1">
    <source>
        <dbReference type="ARBA" id="ARBA00023002"/>
    </source>
</evidence>
<keyword evidence="1" id="KW-0560">Oxidoreductase</keyword>
<dbReference type="Gene3D" id="3.30.9.100">
    <property type="match status" value="1"/>
</dbReference>
<protein>
    <submittedName>
        <fullName evidence="4">Tryptophan 7-halogenase</fullName>
    </submittedName>
</protein>
<dbReference type="GO" id="GO:0004497">
    <property type="term" value="F:monooxygenase activity"/>
    <property type="evidence" value="ECO:0007669"/>
    <property type="project" value="UniProtKB-KW"/>
</dbReference>
<gene>
    <name evidence="4" type="primary">eveD3</name>
    <name evidence="4" type="ORF">HZU44_04070</name>
</gene>